<evidence type="ECO:0000313" key="4">
    <source>
        <dbReference type="EMBL" id="KAF5802519.1"/>
    </source>
</evidence>
<keyword evidence="1" id="KW-0862">Zinc</keyword>
<keyword evidence="1" id="KW-0863">Zinc-finger</keyword>
<feature type="region of interest" description="Disordered" evidence="2">
    <location>
        <begin position="1102"/>
        <end position="1137"/>
    </location>
</feature>
<dbReference type="PANTHER" id="PTHR34676:SF28">
    <property type="entry name" value="ZINC FINGER, CCHC-TYPE, RIBONUCLEASE H-LIKE DOMAIN, GAG-PRE-INTEGRASE DOMAIN PROTEIN-RELATED"/>
    <property type="match status" value="1"/>
</dbReference>
<name>A0A9K3NJH9_HELAN</name>
<comment type="caution">
    <text evidence="4">The sequence shown here is derived from an EMBL/GenBank/DDBJ whole genome shotgun (WGS) entry which is preliminary data.</text>
</comment>
<reference evidence="4" key="2">
    <citation type="submission" date="2020-06" db="EMBL/GenBank/DDBJ databases">
        <title>Helianthus annuus Genome sequencing and assembly Release 2.</title>
        <authorList>
            <person name="Gouzy J."/>
            <person name="Langlade N."/>
            <person name="Munos S."/>
        </authorList>
    </citation>
    <scope>NUCLEOTIDE SEQUENCE</scope>
    <source>
        <tissue evidence="4">Leaves</tissue>
    </source>
</reference>
<feature type="region of interest" description="Disordered" evidence="2">
    <location>
        <begin position="298"/>
        <end position="357"/>
    </location>
</feature>
<gene>
    <name evidence="4" type="ORF">HanXRQr2_Chr06g0260421</name>
</gene>
<organism evidence="4 5">
    <name type="scientific">Helianthus annuus</name>
    <name type="common">Common sunflower</name>
    <dbReference type="NCBI Taxonomy" id="4232"/>
    <lineage>
        <taxon>Eukaryota</taxon>
        <taxon>Viridiplantae</taxon>
        <taxon>Streptophyta</taxon>
        <taxon>Embryophyta</taxon>
        <taxon>Tracheophyta</taxon>
        <taxon>Spermatophyta</taxon>
        <taxon>Magnoliopsida</taxon>
        <taxon>eudicotyledons</taxon>
        <taxon>Gunneridae</taxon>
        <taxon>Pentapetalae</taxon>
        <taxon>asterids</taxon>
        <taxon>campanulids</taxon>
        <taxon>Asterales</taxon>
        <taxon>Asteraceae</taxon>
        <taxon>Asteroideae</taxon>
        <taxon>Heliantheae alliance</taxon>
        <taxon>Heliantheae</taxon>
        <taxon>Helianthus</taxon>
    </lineage>
</organism>
<feature type="region of interest" description="Disordered" evidence="2">
    <location>
        <begin position="826"/>
        <end position="874"/>
    </location>
</feature>
<feature type="compositionally biased region" description="Low complexity" evidence="2">
    <location>
        <begin position="307"/>
        <end position="318"/>
    </location>
</feature>
<proteinExistence type="predicted"/>
<dbReference type="Proteomes" id="UP000215914">
    <property type="component" value="Unassembled WGS sequence"/>
</dbReference>
<sequence length="1166" mass="130537">MQAIAPPQAAMITANQWALVTNQSSSIQAMMQNDSETGTSTKPPKLNHINDWGWWKERLRTYVQGQGQDLWMCFFTPFENELEVAGSNPETYSTMSDDDDKKKFELEKKAFMILTQALHRDIYHQFVYCTTTKSLWDMLTLRCEGNAQSRKIKQELLKKEFEGFTCMENEGLAELSTRFHHLLSEMFAFRVTATPQEMVKRFADSLPAKWSGYLEILKENGVLDTITVYELIQKLENKDVEEKLKAKRTITPQNPEMYYGIAGGISGEKPSSQHAKLQTAFISNTGPSITNQFDPSAYTMMYSRPDSSSQQQQTAQQFTPPPFLDPSRAQQQQPQQQGFYGNSSNFQATSNPNTVRLDTSNFSKVTVEIAKEHMEMLNTLVSAYCGLVAGQIGNINLTNEDYQQVDKEEFEMMDIKWALASAIRRAKEFMERTGRTNLESNNNTKYGFDKNDVTCFNCGEKGHFKRECQKPSKQGNQNPFRNQGQPQQQQNNNTVRSIVPVGGNASGTTNTNPHRGLVVQADEICNWNLQLGEGGNGGTACYAKVIEKVVEPVSAGESSEDEDSSGYSGSMDGESLDAGDLSSDALDLEVDELLAEAEALCKRRSILCQKSAGTSEKLAQFFSEDGSFSFHTAFMAHVEGQTSQVCDTNSDSISTPIECAKCLEYAEKEIQFEITHKHNQELIVDLSKATEANLFLTRNEKEFKATIASLKHDVSELQKAVLRKQHANNNLIDTIEKQMVELATSRCECETIKQKLESYSNSRYVLDHIIDVQKKKGDAKCIGYKSCPPPMNHNYSKLPDDEDMPHFEPTVPLGLDDFAAGLGFTTGTSSSGKSESENVTDSSCVKEQSPPIIEDADSSDDESEEIVKQQSNSVTTDIPIENHILCDPPVKPSKTEMSKAMESLVVSSEGNNLLYTLKGDSKIYSNKDFPIKNVNQDLIEQIFEGCTDKFLGNKSGKVTVTQCDPIPCEQIRKQYGNQKLPIERKQQVNSGKGKVQGKKAQNKNVQAPKVQQPKTEQPKVQQPKVEQSKATQPKAAQPKIQQSRVEQPKVQQQKVQNKRAPVKKQEPKMNFVGSTGSDKLETFQDKSNVDFVKQVRILKRNDQNNYTQHTNGCDLGPSTSRSQSSLSGSSSDHQHVSPRFVERRTCFECGTVGHIVRYCPYLQKLK</sequence>
<dbReference type="InterPro" id="IPR036875">
    <property type="entry name" value="Znf_CCHC_sf"/>
</dbReference>
<dbReference type="PANTHER" id="PTHR34676">
    <property type="entry name" value="DUF4219 DOMAIN-CONTAINING PROTEIN-RELATED"/>
    <property type="match status" value="1"/>
</dbReference>
<reference evidence="4" key="1">
    <citation type="journal article" date="2017" name="Nature">
        <title>The sunflower genome provides insights into oil metabolism, flowering and Asterid evolution.</title>
        <authorList>
            <person name="Badouin H."/>
            <person name="Gouzy J."/>
            <person name="Grassa C.J."/>
            <person name="Murat F."/>
            <person name="Staton S.E."/>
            <person name="Cottret L."/>
            <person name="Lelandais-Briere C."/>
            <person name="Owens G.L."/>
            <person name="Carrere S."/>
            <person name="Mayjonade B."/>
            <person name="Legrand L."/>
            <person name="Gill N."/>
            <person name="Kane N.C."/>
            <person name="Bowers J.E."/>
            <person name="Hubner S."/>
            <person name="Bellec A."/>
            <person name="Berard A."/>
            <person name="Berges H."/>
            <person name="Blanchet N."/>
            <person name="Boniface M.C."/>
            <person name="Brunel D."/>
            <person name="Catrice O."/>
            <person name="Chaidir N."/>
            <person name="Claudel C."/>
            <person name="Donnadieu C."/>
            <person name="Faraut T."/>
            <person name="Fievet G."/>
            <person name="Helmstetter N."/>
            <person name="King M."/>
            <person name="Knapp S.J."/>
            <person name="Lai Z."/>
            <person name="Le Paslier M.C."/>
            <person name="Lippi Y."/>
            <person name="Lorenzon L."/>
            <person name="Mandel J.R."/>
            <person name="Marage G."/>
            <person name="Marchand G."/>
            <person name="Marquand E."/>
            <person name="Bret-Mestries E."/>
            <person name="Morien E."/>
            <person name="Nambeesan S."/>
            <person name="Nguyen T."/>
            <person name="Pegot-Espagnet P."/>
            <person name="Pouilly N."/>
            <person name="Raftis F."/>
            <person name="Sallet E."/>
            <person name="Schiex T."/>
            <person name="Thomas J."/>
            <person name="Vandecasteele C."/>
            <person name="Vares D."/>
            <person name="Vear F."/>
            <person name="Vautrin S."/>
            <person name="Crespi M."/>
            <person name="Mangin B."/>
            <person name="Burke J.M."/>
            <person name="Salse J."/>
            <person name="Munos S."/>
            <person name="Vincourt P."/>
            <person name="Rieseberg L.H."/>
            <person name="Langlade N.B."/>
        </authorList>
    </citation>
    <scope>NUCLEOTIDE SEQUENCE</scope>
    <source>
        <tissue evidence="4">Leaves</tissue>
    </source>
</reference>
<dbReference type="Gramene" id="mRNA:HanXRQr2_Chr06g0260421">
    <property type="protein sequence ID" value="CDS:HanXRQr2_Chr06g0260421.1"/>
    <property type="gene ID" value="HanXRQr2_Chr06g0260421"/>
</dbReference>
<feature type="domain" description="CCHC-type" evidence="3">
    <location>
        <begin position="455"/>
        <end position="470"/>
    </location>
</feature>
<dbReference type="GO" id="GO:0003676">
    <property type="term" value="F:nucleic acid binding"/>
    <property type="evidence" value="ECO:0007669"/>
    <property type="project" value="InterPro"/>
</dbReference>
<dbReference type="AlphaFoldDB" id="A0A9K3NJH9"/>
<dbReference type="SUPFAM" id="SSF57756">
    <property type="entry name" value="Retrovirus zinc finger-like domains"/>
    <property type="match status" value="2"/>
</dbReference>
<feature type="compositionally biased region" description="Polar residues" evidence="2">
    <location>
        <begin position="338"/>
        <end position="357"/>
    </location>
</feature>
<dbReference type="SMART" id="SM00343">
    <property type="entry name" value="ZnF_C2HC"/>
    <property type="match status" value="2"/>
</dbReference>
<feature type="compositionally biased region" description="Acidic residues" evidence="2">
    <location>
        <begin position="854"/>
        <end position="864"/>
    </location>
</feature>
<feature type="region of interest" description="Disordered" evidence="2">
    <location>
        <begin position="466"/>
        <end position="491"/>
    </location>
</feature>
<feature type="domain" description="CCHC-type" evidence="3">
    <location>
        <begin position="1146"/>
        <end position="1160"/>
    </location>
</feature>
<dbReference type="Pfam" id="PF14223">
    <property type="entry name" value="Retrotran_gag_2"/>
    <property type="match status" value="1"/>
</dbReference>
<dbReference type="PROSITE" id="PS50158">
    <property type="entry name" value="ZF_CCHC"/>
    <property type="match status" value="2"/>
</dbReference>
<feature type="compositionally biased region" description="Low complexity" evidence="2">
    <location>
        <begin position="474"/>
        <end position="491"/>
    </location>
</feature>
<keyword evidence="1" id="KW-0479">Metal-binding</keyword>
<protein>
    <submittedName>
        <fullName evidence="4">Transcription factor interactor and regulator CCHC(Zn) family</fullName>
    </submittedName>
</protein>
<evidence type="ECO:0000313" key="5">
    <source>
        <dbReference type="Proteomes" id="UP000215914"/>
    </source>
</evidence>
<dbReference type="Gene3D" id="4.10.60.10">
    <property type="entry name" value="Zinc finger, CCHC-type"/>
    <property type="match status" value="1"/>
</dbReference>
<feature type="compositionally biased region" description="Low complexity" evidence="2">
    <location>
        <begin position="565"/>
        <end position="580"/>
    </location>
</feature>
<evidence type="ECO:0000256" key="1">
    <source>
        <dbReference type="PROSITE-ProRule" id="PRU00047"/>
    </source>
</evidence>
<evidence type="ECO:0000256" key="2">
    <source>
        <dbReference type="SAM" id="MobiDB-lite"/>
    </source>
</evidence>
<keyword evidence="5" id="KW-1185">Reference proteome</keyword>
<feature type="region of interest" description="Disordered" evidence="2">
    <location>
        <begin position="979"/>
        <end position="1080"/>
    </location>
</feature>
<dbReference type="EMBL" id="MNCJ02000321">
    <property type="protein sequence ID" value="KAF5802519.1"/>
    <property type="molecule type" value="Genomic_DNA"/>
</dbReference>
<feature type="compositionally biased region" description="Polar residues" evidence="2">
    <location>
        <begin position="1012"/>
        <end position="1031"/>
    </location>
</feature>
<feature type="region of interest" description="Disordered" evidence="2">
    <location>
        <begin position="552"/>
        <end position="580"/>
    </location>
</feature>
<dbReference type="InterPro" id="IPR001878">
    <property type="entry name" value="Znf_CCHC"/>
</dbReference>
<feature type="compositionally biased region" description="Low complexity" evidence="2">
    <location>
        <begin position="1118"/>
        <end position="1131"/>
    </location>
</feature>
<dbReference type="Pfam" id="PF00098">
    <property type="entry name" value="zf-CCHC"/>
    <property type="match status" value="1"/>
</dbReference>
<evidence type="ECO:0000259" key="3">
    <source>
        <dbReference type="PROSITE" id="PS50158"/>
    </source>
</evidence>
<dbReference type="GO" id="GO:0008270">
    <property type="term" value="F:zinc ion binding"/>
    <property type="evidence" value="ECO:0007669"/>
    <property type="project" value="UniProtKB-KW"/>
</dbReference>
<accession>A0A9K3NJH9</accession>